<organism evidence="1 2">
    <name type="scientific">Atta colombica</name>
    <dbReference type="NCBI Taxonomy" id="520822"/>
    <lineage>
        <taxon>Eukaryota</taxon>
        <taxon>Metazoa</taxon>
        <taxon>Ecdysozoa</taxon>
        <taxon>Arthropoda</taxon>
        <taxon>Hexapoda</taxon>
        <taxon>Insecta</taxon>
        <taxon>Pterygota</taxon>
        <taxon>Neoptera</taxon>
        <taxon>Endopterygota</taxon>
        <taxon>Hymenoptera</taxon>
        <taxon>Apocrita</taxon>
        <taxon>Aculeata</taxon>
        <taxon>Formicoidea</taxon>
        <taxon>Formicidae</taxon>
        <taxon>Myrmicinae</taxon>
        <taxon>Atta</taxon>
    </lineage>
</organism>
<dbReference type="Proteomes" id="UP000078540">
    <property type="component" value="Unassembled WGS sequence"/>
</dbReference>
<accession>A0A195BSC9</accession>
<dbReference type="EMBL" id="KQ976417">
    <property type="protein sequence ID" value="KYM89937.1"/>
    <property type="molecule type" value="Genomic_DNA"/>
</dbReference>
<dbReference type="AlphaFoldDB" id="A0A195BSC9"/>
<gene>
    <name evidence="1" type="ORF">ALC53_02249</name>
</gene>
<sequence length="83" mass="8980">MRLVRACDASSAADWSCAQSIQRSGITRLSPRAKGESLKRLIHLLCPGHGPSIDEVVVVGQSRGHIERNGKGVRSRKSIMSVD</sequence>
<reference evidence="1 2" key="1">
    <citation type="submission" date="2015-09" db="EMBL/GenBank/DDBJ databases">
        <title>Atta colombica WGS genome.</title>
        <authorList>
            <person name="Nygaard S."/>
            <person name="Hu H."/>
            <person name="Boomsma J."/>
            <person name="Zhang G."/>
        </authorList>
    </citation>
    <scope>NUCLEOTIDE SEQUENCE [LARGE SCALE GENOMIC DNA]</scope>
    <source>
        <strain evidence="1">Treedump-2</strain>
        <tissue evidence="1">Whole body</tissue>
    </source>
</reference>
<protein>
    <submittedName>
        <fullName evidence="1">Uncharacterized protein</fullName>
    </submittedName>
</protein>
<name>A0A195BSC9_9HYME</name>
<evidence type="ECO:0000313" key="2">
    <source>
        <dbReference type="Proteomes" id="UP000078540"/>
    </source>
</evidence>
<evidence type="ECO:0000313" key="1">
    <source>
        <dbReference type="EMBL" id="KYM89937.1"/>
    </source>
</evidence>
<proteinExistence type="predicted"/>
<keyword evidence="2" id="KW-1185">Reference proteome</keyword>